<dbReference type="Proteomes" id="UP000287651">
    <property type="component" value="Unassembled WGS sequence"/>
</dbReference>
<evidence type="ECO:0000313" key="2">
    <source>
        <dbReference type="Proteomes" id="UP000287651"/>
    </source>
</evidence>
<dbReference type="AlphaFoldDB" id="A0A427A8G2"/>
<reference evidence="1 2" key="1">
    <citation type="journal article" date="2014" name="Agronomy (Basel)">
        <title>A Draft Genome Sequence for Ensete ventricosum, the Drought-Tolerant Tree Against Hunger.</title>
        <authorList>
            <person name="Harrison J."/>
            <person name="Moore K.A."/>
            <person name="Paszkiewicz K."/>
            <person name="Jones T."/>
            <person name="Grant M."/>
            <person name="Ambacheew D."/>
            <person name="Muzemil S."/>
            <person name="Studholme D.J."/>
        </authorList>
    </citation>
    <scope>NUCLEOTIDE SEQUENCE [LARGE SCALE GENOMIC DNA]</scope>
</reference>
<organism evidence="1 2">
    <name type="scientific">Ensete ventricosum</name>
    <name type="common">Abyssinian banana</name>
    <name type="synonym">Musa ensete</name>
    <dbReference type="NCBI Taxonomy" id="4639"/>
    <lineage>
        <taxon>Eukaryota</taxon>
        <taxon>Viridiplantae</taxon>
        <taxon>Streptophyta</taxon>
        <taxon>Embryophyta</taxon>
        <taxon>Tracheophyta</taxon>
        <taxon>Spermatophyta</taxon>
        <taxon>Magnoliopsida</taxon>
        <taxon>Liliopsida</taxon>
        <taxon>Zingiberales</taxon>
        <taxon>Musaceae</taxon>
        <taxon>Ensete</taxon>
    </lineage>
</organism>
<proteinExistence type="predicted"/>
<evidence type="ECO:0000313" key="1">
    <source>
        <dbReference type="EMBL" id="RRT72513.1"/>
    </source>
</evidence>
<sequence length="124" mass="13843">NYINQNRGKRARSLVFSIAEEAEKWKSRGGAPLRFFFFSPSCTLSYCKDPFLLSGRHRLSPTRSSKDRIFLVLCLLPSEGESLTQAYVVYLGEHSHGSGSASPWEASKRATDAHYELLGSVLAE</sequence>
<name>A0A427A8G2_ENSVE</name>
<accession>A0A427A8G2</accession>
<protein>
    <submittedName>
        <fullName evidence="1">Uncharacterized protein</fullName>
    </submittedName>
</protein>
<feature type="non-terminal residue" evidence="1">
    <location>
        <position position="1"/>
    </location>
</feature>
<dbReference type="EMBL" id="AMZH03003383">
    <property type="protein sequence ID" value="RRT72513.1"/>
    <property type="molecule type" value="Genomic_DNA"/>
</dbReference>
<comment type="caution">
    <text evidence="1">The sequence shown here is derived from an EMBL/GenBank/DDBJ whole genome shotgun (WGS) entry which is preliminary data.</text>
</comment>
<gene>
    <name evidence="1" type="ORF">B296_00034501</name>
</gene>